<name>A0ACC2PCQ2_9HYME</name>
<evidence type="ECO:0000313" key="2">
    <source>
        <dbReference type="Proteomes" id="UP001239111"/>
    </source>
</evidence>
<reference evidence="1" key="1">
    <citation type="submission" date="2023-04" db="EMBL/GenBank/DDBJ databases">
        <title>A chromosome-level genome assembly of the parasitoid wasp Eretmocerus hayati.</title>
        <authorList>
            <person name="Zhong Y."/>
            <person name="Liu S."/>
            <person name="Liu Y."/>
        </authorList>
    </citation>
    <scope>NUCLEOTIDE SEQUENCE</scope>
    <source>
        <strain evidence="1">ZJU_SS_LIU_2023</strain>
    </source>
</reference>
<accession>A0ACC2PCQ2</accession>
<keyword evidence="2" id="KW-1185">Reference proteome</keyword>
<organism evidence="1 2">
    <name type="scientific">Eretmocerus hayati</name>
    <dbReference type="NCBI Taxonomy" id="131215"/>
    <lineage>
        <taxon>Eukaryota</taxon>
        <taxon>Metazoa</taxon>
        <taxon>Ecdysozoa</taxon>
        <taxon>Arthropoda</taxon>
        <taxon>Hexapoda</taxon>
        <taxon>Insecta</taxon>
        <taxon>Pterygota</taxon>
        <taxon>Neoptera</taxon>
        <taxon>Endopterygota</taxon>
        <taxon>Hymenoptera</taxon>
        <taxon>Apocrita</taxon>
        <taxon>Proctotrupomorpha</taxon>
        <taxon>Chalcidoidea</taxon>
        <taxon>Aphelinidae</taxon>
        <taxon>Aphelininae</taxon>
        <taxon>Eretmocerus</taxon>
    </lineage>
</organism>
<gene>
    <name evidence="1" type="ORF">QAD02_016861</name>
</gene>
<proteinExistence type="predicted"/>
<dbReference type="EMBL" id="CM056742">
    <property type="protein sequence ID" value="KAJ8681074.1"/>
    <property type="molecule type" value="Genomic_DNA"/>
</dbReference>
<dbReference type="Proteomes" id="UP001239111">
    <property type="component" value="Chromosome 2"/>
</dbReference>
<protein>
    <submittedName>
        <fullName evidence="1">Uncharacterized protein</fullName>
    </submittedName>
</protein>
<sequence>MENSQCAQRVTSDRDIRVNSVLDGLTRGELEIVQKLCEATDAHDIFDSLNDEQNAAISESYMDSAEPTSDEFSGNVSSVHENFNNTYDDTTPIVSHDTELSSLSTHGVNNEILIEFTHATDLLSNNCLRTQLNSMRDASQKQRIEEIATDLMSYEQMKNTQVLDSSNLRLETIPGNATNIAIKVMETEERINENQIQNEDQPNDDFHIITSEYTANDTTGRMDYESSIANFDENLLDLNSHQRIGDTRKTMIRYEITGNNDIFEVHAVGVGDKHLPDIESDNRRNINEEINGTVTLRESQSNTPNAMEITANDRNVTENENNVPKKRKPTNNGDEDEISTTKTTTNKTRDIPKRHTRSSTRYQQSAGTSNSRERTLRTRYPDLNDLKMQAENNCPDLDNPFWENIESFSCKRSVFYRKRSNVICHLSFFKEVHEPMGFKIDSKHIMIKSNKNPQMPICILCHTSHYEVKEAVKCKFCVKAYFELMCESEQGDRRDIIDRWD</sequence>
<comment type="caution">
    <text evidence="1">The sequence shown here is derived from an EMBL/GenBank/DDBJ whole genome shotgun (WGS) entry which is preliminary data.</text>
</comment>
<evidence type="ECO:0000313" key="1">
    <source>
        <dbReference type="EMBL" id="KAJ8681074.1"/>
    </source>
</evidence>